<proteinExistence type="predicted"/>
<feature type="region of interest" description="Disordered" evidence="1">
    <location>
        <begin position="172"/>
        <end position="220"/>
    </location>
</feature>
<reference evidence="2" key="2">
    <citation type="submission" date="2022-01" db="EMBL/GenBank/DDBJ databases">
        <authorList>
            <person name="Yamashiro T."/>
            <person name="Shiraishi A."/>
            <person name="Satake H."/>
            <person name="Nakayama K."/>
        </authorList>
    </citation>
    <scope>NUCLEOTIDE SEQUENCE</scope>
</reference>
<accession>A0ABQ4ZD77</accession>
<dbReference type="Proteomes" id="UP001151760">
    <property type="component" value="Unassembled WGS sequence"/>
</dbReference>
<protein>
    <submittedName>
        <fullName evidence="2">Uncharacterized protein</fullName>
    </submittedName>
</protein>
<sequence>MSNTNNNLQTQTSNALHNAIMEAGGKDRPLMLAPEGSSETTTEGYMENYKNVSQDIRNQLDAEAEAVQIILIGIDNDIYSTVDTCPNTFYHSQNHPTHYTHNSSTRSQQAATRNKGKAIINYSTPIYDQEPAMVADDDEMSKEKEIDKLMALISLSFKKIYKSTNNNLRTLSNTSRVNHDDTPRINRGTGYDNQRAVNVAGARENVEQADWRDDTDDEPEDQELEAHYLYMAHIQEVTPDAADNSIPIFDAEPLQKVQNDNDNYNVFANDSEHPEQPESVNDTYPNEQGDTNIPTDSLDMSNNRGHADQDEDDDLARERDLLASLIDKLKCEIDDSKN</sequence>
<organism evidence="2 3">
    <name type="scientific">Tanacetum coccineum</name>
    <dbReference type="NCBI Taxonomy" id="301880"/>
    <lineage>
        <taxon>Eukaryota</taxon>
        <taxon>Viridiplantae</taxon>
        <taxon>Streptophyta</taxon>
        <taxon>Embryophyta</taxon>
        <taxon>Tracheophyta</taxon>
        <taxon>Spermatophyta</taxon>
        <taxon>Magnoliopsida</taxon>
        <taxon>eudicotyledons</taxon>
        <taxon>Gunneridae</taxon>
        <taxon>Pentapetalae</taxon>
        <taxon>asterids</taxon>
        <taxon>campanulids</taxon>
        <taxon>Asterales</taxon>
        <taxon>Asteraceae</taxon>
        <taxon>Asteroideae</taxon>
        <taxon>Anthemideae</taxon>
        <taxon>Anthemidinae</taxon>
        <taxon>Tanacetum</taxon>
    </lineage>
</organism>
<feature type="region of interest" description="Disordered" evidence="1">
    <location>
        <begin position="261"/>
        <end position="315"/>
    </location>
</feature>
<keyword evidence="3" id="KW-1185">Reference proteome</keyword>
<reference evidence="2" key="1">
    <citation type="journal article" date="2022" name="Int. J. Mol. Sci.">
        <title>Draft Genome of Tanacetum Coccineum: Genomic Comparison of Closely Related Tanacetum-Family Plants.</title>
        <authorList>
            <person name="Yamashiro T."/>
            <person name="Shiraishi A."/>
            <person name="Nakayama K."/>
            <person name="Satake H."/>
        </authorList>
    </citation>
    <scope>NUCLEOTIDE SEQUENCE</scope>
</reference>
<feature type="non-terminal residue" evidence="2">
    <location>
        <position position="338"/>
    </location>
</feature>
<dbReference type="EMBL" id="BQNB010011202">
    <property type="protein sequence ID" value="GJS87491.1"/>
    <property type="molecule type" value="Genomic_DNA"/>
</dbReference>
<evidence type="ECO:0000256" key="1">
    <source>
        <dbReference type="SAM" id="MobiDB-lite"/>
    </source>
</evidence>
<gene>
    <name evidence="2" type="ORF">Tco_0770127</name>
</gene>
<evidence type="ECO:0000313" key="3">
    <source>
        <dbReference type="Proteomes" id="UP001151760"/>
    </source>
</evidence>
<name>A0ABQ4ZD77_9ASTR</name>
<evidence type="ECO:0000313" key="2">
    <source>
        <dbReference type="EMBL" id="GJS87491.1"/>
    </source>
</evidence>
<feature type="compositionally biased region" description="Polar residues" evidence="1">
    <location>
        <begin position="278"/>
        <end position="304"/>
    </location>
</feature>
<comment type="caution">
    <text evidence="2">The sequence shown here is derived from an EMBL/GenBank/DDBJ whole genome shotgun (WGS) entry which is preliminary data.</text>
</comment>